<evidence type="ECO:0000256" key="1">
    <source>
        <dbReference type="SAM" id="MobiDB-lite"/>
    </source>
</evidence>
<keyword evidence="3" id="KW-1185">Reference proteome</keyword>
<reference evidence="2" key="1">
    <citation type="journal article" date="2020" name="G3 (Bethesda)">
        <title>High-Quality Assemblies for Three Invasive Social Wasps from the &lt;i&gt;Vespula&lt;/i&gt; Genus.</title>
        <authorList>
            <person name="Harrop T.W.R."/>
            <person name="Guhlin J."/>
            <person name="McLaughlin G.M."/>
            <person name="Permina E."/>
            <person name="Stockwell P."/>
            <person name="Gilligan J."/>
            <person name="Le Lec M.F."/>
            <person name="Gruber M.A.M."/>
            <person name="Quinn O."/>
            <person name="Lovegrove M."/>
            <person name="Duncan E.J."/>
            <person name="Remnant E.J."/>
            <person name="Van Eeckhoven J."/>
            <person name="Graham B."/>
            <person name="Knapp R.A."/>
            <person name="Langford K.W."/>
            <person name="Kronenberg Z."/>
            <person name="Press M.O."/>
            <person name="Eacker S.M."/>
            <person name="Wilson-Rankin E.E."/>
            <person name="Purcell J."/>
            <person name="Lester P.J."/>
            <person name="Dearden P.K."/>
        </authorList>
    </citation>
    <scope>NUCLEOTIDE SEQUENCE</scope>
    <source>
        <strain evidence="2">Marl-1</strain>
    </source>
</reference>
<feature type="compositionally biased region" description="Gly residues" evidence="1">
    <location>
        <begin position="29"/>
        <end position="41"/>
    </location>
</feature>
<sequence>MLKVVVEGEEGREGGKEGEEGEGEEGGGRRGGGGGGGGGGGEIHKVCASKQAGKQSVPVLRSIKMSRLSSDGRKPGDGQGQLFILRRLTMVERNGIRPCIHAFRSIE</sequence>
<feature type="region of interest" description="Disordered" evidence="1">
    <location>
        <begin position="1"/>
        <end position="55"/>
    </location>
</feature>
<name>A0A834MYP2_VESVU</name>
<evidence type="ECO:0000313" key="2">
    <source>
        <dbReference type="EMBL" id="KAF7387828.1"/>
    </source>
</evidence>
<dbReference type="AlphaFoldDB" id="A0A834MYP2"/>
<proteinExistence type="predicted"/>
<dbReference type="Proteomes" id="UP000614350">
    <property type="component" value="Unassembled WGS sequence"/>
</dbReference>
<gene>
    <name evidence="2" type="ORF">HZH66_010595</name>
</gene>
<evidence type="ECO:0000313" key="3">
    <source>
        <dbReference type="Proteomes" id="UP000614350"/>
    </source>
</evidence>
<protein>
    <submittedName>
        <fullName evidence="2">Uncharacterized protein</fullName>
    </submittedName>
</protein>
<dbReference type="EMBL" id="JACSEA010000012">
    <property type="protein sequence ID" value="KAF7387828.1"/>
    <property type="molecule type" value="Genomic_DNA"/>
</dbReference>
<accession>A0A834MYP2</accession>
<feature type="compositionally biased region" description="Basic and acidic residues" evidence="1">
    <location>
        <begin position="9"/>
        <end position="18"/>
    </location>
</feature>
<comment type="caution">
    <text evidence="2">The sequence shown here is derived from an EMBL/GenBank/DDBJ whole genome shotgun (WGS) entry which is preliminary data.</text>
</comment>
<organism evidence="2 3">
    <name type="scientific">Vespula vulgaris</name>
    <name type="common">Yellow jacket</name>
    <name type="synonym">Wasp</name>
    <dbReference type="NCBI Taxonomy" id="7454"/>
    <lineage>
        <taxon>Eukaryota</taxon>
        <taxon>Metazoa</taxon>
        <taxon>Ecdysozoa</taxon>
        <taxon>Arthropoda</taxon>
        <taxon>Hexapoda</taxon>
        <taxon>Insecta</taxon>
        <taxon>Pterygota</taxon>
        <taxon>Neoptera</taxon>
        <taxon>Endopterygota</taxon>
        <taxon>Hymenoptera</taxon>
        <taxon>Apocrita</taxon>
        <taxon>Aculeata</taxon>
        <taxon>Vespoidea</taxon>
        <taxon>Vespidae</taxon>
        <taxon>Vespinae</taxon>
        <taxon>Vespula</taxon>
    </lineage>
</organism>